<name>A0A183PXM8_9TREM</name>
<proteinExistence type="predicted"/>
<evidence type="ECO:0000313" key="2">
    <source>
        <dbReference type="Proteomes" id="UP000269396"/>
    </source>
</evidence>
<accession>A0A183PXM8</accession>
<dbReference type="Proteomes" id="UP000269396">
    <property type="component" value="Unassembled WGS sequence"/>
</dbReference>
<dbReference type="AlphaFoldDB" id="A0A183PXM8"/>
<reference evidence="1 2" key="1">
    <citation type="submission" date="2018-11" db="EMBL/GenBank/DDBJ databases">
        <authorList>
            <consortium name="Pathogen Informatics"/>
        </authorList>
    </citation>
    <scope>NUCLEOTIDE SEQUENCE [LARGE SCALE GENOMIC DNA]</scope>
    <source>
        <strain>Denwood</strain>
        <strain evidence="2">Zambia</strain>
    </source>
</reference>
<dbReference type="EMBL" id="UZAL01041684">
    <property type="protein sequence ID" value="VDP78902.1"/>
    <property type="molecule type" value="Genomic_DNA"/>
</dbReference>
<protein>
    <submittedName>
        <fullName evidence="1">Uncharacterized protein</fullName>
    </submittedName>
</protein>
<gene>
    <name evidence="1" type="ORF">SMTD_LOCUS19115</name>
</gene>
<sequence length="373" mass="41756">MIQRSPPENEFTIDWITSETDNFTSRPFHPAISKRIILKPLHGRSLMKITWIPIRDSVSGGVYSFHHVIQFRVNDAYFIQAVIVGRLLPPERPSRSKNVTNLINVMLIEPSNIFVILIFLAPRKTITNRFPNLPAWIKTSSSNSSAYCSKNKIKNKPVNSRSISPISEIHRHISSSFSTQPTTVFGQSCDFSNLTTSSFTSERPQNTDFCRPQAIEKSFIDELSADDFLRNYSVDEILVFGVVLCLIAVNLSLLFCKVKTTESRRRSSSQPTSATPTRNLSIFGRFHEMKELSSSRQSITGSNKLCSDTNLTTDVNFLNCTATAFVSPKLVRSPALKGARSICYPPIQDSVAYLLRISITLPSVFTESLSSSS</sequence>
<dbReference type="STRING" id="31246.A0A183PXM8"/>
<keyword evidence="2" id="KW-1185">Reference proteome</keyword>
<organism evidence="1 2">
    <name type="scientific">Schistosoma mattheei</name>
    <dbReference type="NCBI Taxonomy" id="31246"/>
    <lineage>
        <taxon>Eukaryota</taxon>
        <taxon>Metazoa</taxon>
        <taxon>Spiralia</taxon>
        <taxon>Lophotrochozoa</taxon>
        <taxon>Platyhelminthes</taxon>
        <taxon>Trematoda</taxon>
        <taxon>Digenea</taxon>
        <taxon>Strigeidida</taxon>
        <taxon>Schistosomatoidea</taxon>
        <taxon>Schistosomatidae</taxon>
        <taxon>Schistosoma</taxon>
    </lineage>
</organism>
<evidence type="ECO:0000313" key="1">
    <source>
        <dbReference type="EMBL" id="VDP78902.1"/>
    </source>
</evidence>